<protein>
    <recommendedName>
        <fullName evidence="3">Glycosyl transferases group 1</fullName>
    </recommendedName>
</protein>
<dbReference type="EMBL" id="SJPQ01000002">
    <property type="protein sequence ID" value="TWT89054.1"/>
    <property type="molecule type" value="Genomic_DNA"/>
</dbReference>
<dbReference type="Gene3D" id="3.40.50.2000">
    <property type="entry name" value="Glycogen Phosphorylase B"/>
    <property type="match status" value="2"/>
</dbReference>
<keyword evidence="2" id="KW-1185">Reference proteome</keyword>
<evidence type="ECO:0000313" key="1">
    <source>
        <dbReference type="EMBL" id="TWT89054.1"/>
    </source>
</evidence>
<name>A0A5C5ZNF9_9BACT</name>
<dbReference type="SUPFAM" id="SSF53756">
    <property type="entry name" value="UDP-Glycosyltransferase/glycogen phosphorylase"/>
    <property type="match status" value="1"/>
</dbReference>
<sequence length="536" mass="57286">MQLAIIHYHLNRGGVAQVIQNHLGALAAQPAERRPVRVLIVHGPGRDAWPEEVVPGGAPFAIDYAELPELAYDAEPRADADRLAAALGAALAAEGFDRNATVLHTHNHALGKNASLPGALALLAGEGWRHLLQCHDFAEDNRPENYRHLAEALQAESLKAGDPHRLGAKLYPQAPQIHYATLTERDAAVLAEAGVAAERLSALPNPAAGLGSLPSQAEARGPVFEKLGLPAEARLVVYPVRGIRRKNLGEMLLLAALAPSDTWFAVTLAPKNPVELLSFDRWRRVAESLGLRCRFDTGGAYGVGFHDALAAADAIVTTSIAEGFGMVFLEAWLAGRPLIGRDLPEITREFRAAGMTLGGLWERLSVPLALLKDPRSAREGLRTVYQDTCEQYGVKPLGAEEAERRLGVCLEGDAIDFGQLTTAGQCELLAAAAQDAGVRRALLDANPGLAEKLRASAEASADEIGANARVVRSVYSAETLGERLAATYAEVLGSDSSAAVESLNKGEAILAHFLTPERVYHVRIEPWDPSKTESPS</sequence>
<accession>A0A5C5ZNF9</accession>
<comment type="caution">
    <text evidence="1">The sequence shown here is derived from an EMBL/GenBank/DDBJ whole genome shotgun (WGS) entry which is preliminary data.</text>
</comment>
<gene>
    <name evidence="1" type="ORF">Mal64_25460</name>
</gene>
<reference evidence="1 2" key="1">
    <citation type="submission" date="2019-02" db="EMBL/GenBank/DDBJ databases">
        <title>Deep-cultivation of Planctomycetes and their phenomic and genomic characterization uncovers novel biology.</title>
        <authorList>
            <person name="Wiegand S."/>
            <person name="Jogler M."/>
            <person name="Boedeker C."/>
            <person name="Pinto D."/>
            <person name="Vollmers J."/>
            <person name="Rivas-Marin E."/>
            <person name="Kohn T."/>
            <person name="Peeters S.H."/>
            <person name="Heuer A."/>
            <person name="Rast P."/>
            <person name="Oberbeckmann S."/>
            <person name="Bunk B."/>
            <person name="Jeske O."/>
            <person name="Meyerdierks A."/>
            <person name="Storesund J.E."/>
            <person name="Kallscheuer N."/>
            <person name="Luecker S."/>
            <person name="Lage O.M."/>
            <person name="Pohl T."/>
            <person name="Merkel B.J."/>
            <person name="Hornburger P."/>
            <person name="Mueller R.-W."/>
            <person name="Bruemmer F."/>
            <person name="Labrenz M."/>
            <person name="Spormann A.M."/>
            <person name="Op Den Camp H."/>
            <person name="Overmann J."/>
            <person name="Amann R."/>
            <person name="Jetten M.S.M."/>
            <person name="Mascher T."/>
            <person name="Medema M.H."/>
            <person name="Devos D.P."/>
            <person name="Kaster A.-K."/>
            <person name="Ovreas L."/>
            <person name="Rohde M."/>
            <person name="Galperin M.Y."/>
            <person name="Jogler C."/>
        </authorList>
    </citation>
    <scope>NUCLEOTIDE SEQUENCE [LARGE SCALE GENOMIC DNA]</scope>
    <source>
        <strain evidence="1 2">Mal64</strain>
    </source>
</reference>
<proteinExistence type="predicted"/>
<evidence type="ECO:0008006" key="3">
    <source>
        <dbReference type="Google" id="ProtNLM"/>
    </source>
</evidence>
<organism evidence="1 2">
    <name type="scientific">Pseudobythopirellula maris</name>
    <dbReference type="NCBI Taxonomy" id="2527991"/>
    <lineage>
        <taxon>Bacteria</taxon>
        <taxon>Pseudomonadati</taxon>
        <taxon>Planctomycetota</taxon>
        <taxon>Planctomycetia</taxon>
        <taxon>Pirellulales</taxon>
        <taxon>Lacipirellulaceae</taxon>
        <taxon>Pseudobythopirellula</taxon>
    </lineage>
</organism>
<evidence type="ECO:0000313" key="2">
    <source>
        <dbReference type="Proteomes" id="UP000315440"/>
    </source>
</evidence>
<dbReference type="AlphaFoldDB" id="A0A5C5ZNF9"/>
<dbReference type="RefSeq" id="WP_197525710.1">
    <property type="nucleotide sequence ID" value="NZ_SJPQ01000002.1"/>
</dbReference>
<dbReference type="Proteomes" id="UP000315440">
    <property type="component" value="Unassembled WGS sequence"/>
</dbReference>